<gene>
    <name evidence="1" type="ORF">ABS361_16350</name>
</gene>
<protein>
    <submittedName>
        <fullName evidence="1">Transcriptional regulator GutM</fullName>
    </submittedName>
</protein>
<dbReference type="RefSeq" id="WP_407048736.1">
    <property type="nucleotide sequence ID" value="NZ_CP158568.1"/>
</dbReference>
<dbReference type="KEGG" id="mflg:ABS361_16350"/>
<sequence length="143" mass="15385">MENWVWLIAAFAALWGLQSIGTFRQVQHYRAMLGEITKTYADGFVGAGNAQGRLRKGVIMLLVASPDGIVRKAMMMEGRSVFARFEDCAELVGRPVAELVEGAPFGADAKGRNEATAKAAQQIETMRADRRAKGLEGLAVAGA</sequence>
<dbReference type="Pfam" id="PF06923">
    <property type="entry name" value="GutM"/>
    <property type="match status" value="1"/>
</dbReference>
<dbReference type="EMBL" id="CP158568">
    <property type="protein sequence ID" value="XBY43636.1"/>
    <property type="molecule type" value="Genomic_DNA"/>
</dbReference>
<organism evidence="1">
    <name type="scientific">Methyloraptor flagellatus</name>
    <dbReference type="NCBI Taxonomy" id="3162530"/>
    <lineage>
        <taxon>Bacteria</taxon>
        <taxon>Pseudomonadati</taxon>
        <taxon>Pseudomonadota</taxon>
        <taxon>Alphaproteobacteria</taxon>
        <taxon>Hyphomicrobiales</taxon>
        <taxon>Ancalomicrobiaceae</taxon>
        <taxon>Methyloraptor</taxon>
    </lineage>
</organism>
<dbReference type="AlphaFoldDB" id="A0AAU7X9G3"/>
<evidence type="ECO:0000313" key="1">
    <source>
        <dbReference type="EMBL" id="XBY43636.1"/>
    </source>
</evidence>
<proteinExistence type="predicted"/>
<reference evidence="1" key="1">
    <citation type="submission" date="2024-06" db="EMBL/GenBank/DDBJ databases">
        <title>Methylostella associata gen. nov., sp. nov., a novel Ancalomicrobiaceae-affiliated facultatively methylotrophic bacteria that feed on methanotrophs of the genus Methylococcus.</title>
        <authorList>
            <person name="Saltykova V."/>
            <person name="Danilova O.V."/>
            <person name="Oshkin I.Y."/>
            <person name="Belova S.E."/>
            <person name="Pimenov N.V."/>
            <person name="Dedysh S.N."/>
        </authorList>
    </citation>
    <scope>NUCLEOTIDE SEQUENCE</scope>
    <source>
        <strain evidence="1">S20</strain>
    </source>
</reference>
<name>A0AAU7X9G3_9HYPH</name>
<dbReference type="InterPro" id="IPR009693">
    <property type="entry name" value="Glucitol_operon_activator"/>
</dbReference>
<accession>A0AAU7X9G3</accession>